<dbReference type="CDD" id="cd11064">
    <property type="entry name" value="CYP86A"/>
    <property type="match status" value="1"/>
</dbReference>
<dbReference type="Gene3D" id="1.10.630.10">
    <property type="entry name" value="Cytochrome P450"/>
    <property type="match status" value="1"/>
</dbReference>
<evidence type="ECO:0000256" key="5">
    <source>
        <dbReference type="ARBA" id="ARBA00023004"/>
    </source>
</evidence>
<evidence type="ECO:0000256" key="1">
    <source>
        <dbReference type="ARBA" id="ARBA00001971"/>
    </source>
</evidence>
<evidence type="ECO:0000313" key="8">
    <source>
        <dbReference type="EMBL" id="WMV11380.1"/>
    </source>
</evidence>
<dbReference type="GO" id="GO:0016705">
    <property type="term" value="F:oxidoreductase activity, acting on paired donors, with incorporation or reduction of molecular oxygen"/>
    <property type="evidence" value="ECO:0007669"/>
    <property type="project" value="InterPro"/>
</dbReference>
<keyword evidence="7" id="KW-1133">Transmembrane helix</keyword>
<dbReference type="Proteomes" id="UP001234989">
    <property type="component" value="Chromosome 1"/>
</dbReference>
<keyword evidence="3 6" id="KW-0479">Metal-binding</keyword>
<dbReference type="EMBL" id="CP133612">
    <property type="protein sequence ID" value="WMV11380.1"/>
    <property type="molecule type" value="Genomic_DNA"/>
</dbReference>
<dbReference type="PRINTS" id="PR00463">
    <property type="entry name" value="EP450I"/>
</dbReference>
<feature type="transmembrane region" description="Helical" evidence="7">
    <location>
        <begin position="6"/>
        <end position="30"/>
    </location>
</feature>
<sequence>MDVLYTIFTCIGTLCVISLTSFLVLILRIYAGKSIGNPKSAPVVGTVFHQLFYFKRLYDYQTEVAKKIPTSRLLAPDESIICTTDSRNVEHILKTKFGKYSKGKRNEEIIMDLFGKGIFAVDGEKWKQQRKLASLEFSARVLRDFSCTVFRKRAAKLVRKVFQFYNSNQVFDIQELLMRCSLDSIFKVGFGVDLNCLDGSGGDDNSFIKAFDDSNELIYWRYVDPFWKLKRYFNIGSEALLKKNIKFIHEFVDELIRSRRKQLEVKQDSIDKEDILSRFLVESKKDPEKMTDQYLRDIILNFMLAGKDSTANTLSWFFYMLCKNPLIQEKVVEEITKVIGNNMKDKEHLEDFVASITEEVLEKIHYLHAALTETLRLYPAVPVDGRCADADDVLPDGFHIRKGDEVNYVSYAMGRMPYIWGNDAEDFRPERWLKDGIFQPESPFKFIAFHVCFKPPYLVTPILVVIAYTSPSHTTGPEYMLNSWDQVPLFVRIIKTKELQAGPRICLGKDFAYKQMKILAMALLHFFRFKLSDEMKVVTYRTMFTLHINEGLPVHAVPRRGLVGG</sequence>
<evidence type="ECO:0000256" key="4">
    <source>
        <dbReference type="ARBA" id="ARBA00023002"/>
    </source>
</evidence>
<dbReference type="InterPro" id="IPR036396">
    <property type="entry name" value="Cyt_P450_sf"/>
</dbReference>
<dbReference type="GO" id="GO:0005506">
    <property type="term" value="F:iron ion binding"/>
    <property type="evidence" value="ECO:0007669"/>
    <property type="project" value="InterPro"/>
</dbReference>
<evidence type="ECO:0000256" key="3">
    <source>
        <dbReference type="ARBA" id="ARBA00022723"/>
    </source>
</evidence>
<keyword evidence="9" id="KW-1185">Reference proteome</keyword>
<keyword evidence="6" id="KW-0349">Heme</keyword>
<comment type="similarity">
    <text evidence="2">Belongs to the cytochrome P450 family.</text>
</comment>
<organism evidence="8 9">
    <name type="scientific">Solanum verrucosum</name>
    <dbReference type="NCBI Taxonomy" id="315347"/>
    <lineage>
        <taxon>Eukaryota</taxon>
        <taxon>Viridiplantae</taxon>
        <taxon>Streptophyta</taxon>
        <taxon>Embryophyta</taxon>
        <taxon>Tracheophyta</taxon>
        <taxon>Spermatophyta</taxon>
        <taxon>Magnoliopsida</taxon>
        <taxon>eudicotyledons</taxon>
        <taxon>Gunneridae</taxon>
        <taxon>Pentapetalae</taxon>
        <taxon>asterids</taxon>
        <taxon>lamiids</taxon>
        <taxon>Solanales</taxon>
        <taxon>Solanaceae</taxon>
        <taxon>Solanoideae</taxon>
        <taxon>Solaneae</taxon>
        <taxon>Solanum</taxon>
    </lineage>
</organism>
<name>A0AAF0TFD4_SOLVR</name>
<dbReference type="GO" id="GO:0004497">
    <property type="term" value="F:monooxygenase activity"/>
    <property type="evidence" value="ECO:0007669"/>
    <property type="project" value="InterPro"/>
</dbReference>
<accession>A0AAF0TFD4</accession>
<dbReference type="PRINTS" id="PR00385">
    <property type="entry name" value="P450"/>
</dbReference>
<dbReference type="GO" id="GO:0020037">
    <property type="term" value="F:heme binding"/>
    <property type="evidence" value="ECO:0007669"/>
    <property type="project" value="InterPro"/>
</dbReference>
<keyword evidence="7" id="KW-0812">Transmembrane</keyword>
<dbReference type="InterPro" id="IPR002401">
    <property type="entry name" value="Cyt_P450_E_grp-I"/>
</dbReference>
<feature type="binding site" description="axial binding residue" evidence="6">
    <location>
        <position position="506"/>
    </location>
    <ligand>
        <name>heme</name>
        <dbReference type="ChEBI" id="CHEBI:30413"/>
    </ligand>
    <ligandPart>
        <name>Fe</name>
        <dbReference type="ChEBI" id="CHEBI:18248"/>
    </ligandPart>
</feature>
<gene>
    <name evidence="8" type="ORF">MTR67_004765</name>
</gene>
<protein>
    <recommendedName>
        <fullName evidence="10">Cytochrome P450</fullName>
    </recommendedName>
</protein>
<dbReference type="AlphaFoldDB" id="A0AAF0TFD4"/>
<evidence type="ECO:0008006" key="10">
    <source>
        <dbReference type="Google" id="ProtNLM"/>
    </source>
</evidence>
<evidence type="ECO:0000313" key="9">
    <source>
        <dbReference type="Proteomes" id="UP001234989"/>
    </source>
</evidence>
<dbReference type="PANTHER" id="PTHR24296">
    <property type="entry name" value="CYTOCHROME P450"/>
    <property type="match status" value="1"/>
</dbReference>
<dbReference type="InterPro" id="IPR001128">
    <property type="entry name" value="Cyt_P450"/>
</dbReference>
<keyword evidence="4" id="KW-0560">Oxidoreductase</keyword>
<keyword evidence="7" id="KW-0472">Membrane</keyword>
<evidence type="ECO:0000256" key="2">
    <source>
        <dbReference type="ARBA" id="ARBA00010617"/>
    </source>
</evidence>
<evidence type="ECO:0000256" key="7">
    <source>
        <dbReference type="SAM" id="Phobius"/>
    </source>
</evidence>
<evidence type="ECO:0000256" key="6">
    <source>
        <dbReference type="PIRSR" id="PIRSR602401-1"/>
    </source>
</evidence>
<dbReference type="SUPFAM" id="SSF48264">
    <property type="entry name" value="Cytochrome P450"/>
    <property type="match status" value="2"/>
</dbReference>
<reference evidence="8" key="1">
    <citation type="submission" date="2023-08" db="EMBL/GenBank/DDBJ databases">
        <title>A de novo genome assembly of Solanum verrucosum Schlechtendal, a Mexican diploid species geographically isolated from the other diploid A-genome species in potato relatives.</title>
        <authorList>
            <person name="Hosaka K."/>
        </authorList>
    </citation>
    <scope>NUCLEOTIDE SEQUENCE</scope>
    <source>
        <tissue evidence="8">Young leaves</tissue>
    </source>
</reference>
<proteinExistence type="inferred from homology"/>
<dbReference type="Pfam" id="PF00067">
    <property type="entry name" value="p450"/>
    <property type="match status" value="2"/>
</dbReference>
<comment type="cofactor">
    <cofactor evidence="1 6">
        <name>heme</name>
        <dbReference type="ChEBI" id="CHEBI:30413"/>
    </cofactor>
</comment>
<keyword evidence="5 6" id="KW-0408">Iron</keyword>